<sequence length="65" mass="7853">MNDKRTGREAAFRVKRVLREEKGDNWQGKRIQEQRRRVRSKERENALQRSILFYMGGTRTKGFLL</sequence>
<dbReference type="Proteomes" id="UP000314294">
    <property type="component" value="Unassembled WGS sequence"/>
</dbReference>
<name>A0A4Z2GD02_9TELE</name>
<dbReference type="AlphaFoldDB" id="A0A4Z2GD02"/>
<evidence type="ECO:0000313" key="2">
    <source>
        <dbReference type="Proteomes" id="UP000314294"/>
    </source>
</evidence>
<accession>A0A4Z2GD02</accession>
<keyword evidence="2" id="KW-1185">Reference proteome</keyword>
<protein>
    <submittedName>
        <fullName evidence="1">Uncharacterized protein</fullName>
    </submittedName>
</protein>
<dbReference type="EMBL" id="SRLO01000581">
    <property type="protein sequence ID" value="TNN51456.1"/>
    <property type="molecule type" value="Genomic_DNA"/>
</dbReference>
<comment type="caution">
    <text evidence="1">The sequence shown here is derived from an EMBL/GenBank/DDBJ whole genome shotgun (WGS) entry which is preliminary data.</text>
</comment>
<organism evidence="1 2">
    <name type="scientific">Liparis tanakae</name>
    <name type="common">Tanaka's snailfish</name>
    <dbReference type="NCBI Taxonomy" id="230148"/>
    <lineage>
        <taxon>Eukaryota</taxon>
        <taxon>Metazoa</taxon>
        <taxon>Chordata</taxon>
        <taxon>Craniata</taxon>
        <taxon>Vertebrata</taxon>
        <taxon>Euteleostomi</taxon>
        <taxon>Actinopterygii</taxon>
        <taxon>Neopterygii</taxon>
        <taxon>Teleostei</taxon>
        <taxon>Neoteleostei</taxon>
        <taxon>Acanthomorphata</taxon>
        <taxon>Eupercaria</taxon>
        <taxon>Perciformes</taxon>
        <taxon>Cottioidei</taxon>
        <taxon>Cottales</taxon>
        <taxon>Liparidae</taxon>
        <taxon>Liparis</taxon>
    </lineage>
</organism>
<proteinExistence type="predicted"/>
<reference evidence="1 2" key="1">
    <citation type="submission" date="2019-03" db="EMBL/GenBank/DDBJ databases">
        <title>First draft genome of Liparis tanakae, snailfish: a comprehensive survey of snailfish specific genes.</title>
        <authorList>
            <person name="Kim W."/>
            <person name="Song I."/>
            <person name="Jeong J.-H."/>
            <person name="Kim D."/>
            <person name="Kim S."/>
            <person name="Ryu S."/>
            <person name="Song J.Y."/>
            <person name="Lee S.K."/>
        </authorList>
    </citation>
    <scope>NUCLEOTIDE SEQUENCE [LARGE SCALE GENOMIC DNA]</scope>
    <source>
        <tissue evidence="1">Muscle</tissue>
    </source>
</reference>
<evidence type="ECO:0000313" key="1">
    <source>
        <dbReference type="EMBL" id="TNN51456.1"/>
    </source>
</evidence>
<gene>
    <name evidence="1" type="ORF">EYF80_038306</name>
</gene>